<evidence type="ECO:0000313" key="3">
    <source>
        <dbReference type="Proteomes" id="UP000053097"/>
    </source>
</evidence>
<evidence type="ECO:0000313" key="2">
    <source>
        <dbReference type="EMBL" id="EZA49866.1"/>
    </source>
</evidence>
<dbReference type="EMBL" id="KK107493">
    <property type="protein sequence ID" value="EZA49866.1"/>
    <property type="molecule type" value="Genomic_DNA"/>
</dbReference>
<accession>A0A026W2P8</accession>
<dbReference type="AlphaFoldDB" id="A0A026W2P8"/>
<reference evidence="2 3" key="1">
    <citation type="journal article" date="2014" name="Curr. Biol.">
        <title>The genome of the clonal raider ant Cerapachys biroi.</title>
        <authorList>
            <person name="Oxley P.R."/>
            <person name="Ji L."/>
            <person name="Fetter-Pruneda I."/>
            <person name="McKenzie S.K."/>
            <person name="Li C."/>
            <person name="Hu H."/>
            <person name="Zhang G."/>
            <person name="Kronauer D.J."/>
        </authorList>
    </citation>
    <scope>NUCLEOTIDE SEQUENCE [LARGE SCALE GENOMIC DNA]</scope>
</reference>
<sequence>MKEPCNGTSQSESGSDPSNTSGPSISEDAELLFLKRKCDIAAATISHLKLKRKKQWRNINRILYETNRMKREMQLWEETLQVL</sequence>
<feature type="region of interest" description="Disordered" evidence="1">
    <location>
        <begin position="1"/>
        <end position="25"/>
    </location>
</feature>
<keyword evidence="3" id="KW-1185">Reference proteome</keyword>
<feature type="compositionally biased region" description="Polar residues" evidence="1">
    <location>
        <begin position="1"/>
        <end position="24"/>
    </location>
</feature>
<dbReference type="Proteomes" id="UP000053097">
    <property type="component" value="Unassembled WGS sequence"/>
</dbReference>
<protein>
    <submittedName>
        <fullName evidence="2">Uncharacterized protein</fullName>
    </submittedName>
</protein>
<organism evidence="2 3">
    <name type="scientific">Ooceraea biroi</name>
    <name type="common">Clonal raider ant</name>
    <name type="synonym">Cerapachys biroi</name>
    <dbReference type="NCBI Taxonomy" id="2015173"/>
    <lineage>
        <taxon>Eukaryota</taxon>
        <taxon>Metazoa</taxon>
        <taxon>Ecdysozoa</taxon>
        <taxon>Arthropoda</taxon>
        <taxon>Hexapoda</taxon>
        <taxon>Insecta</taxon>
        <taxon>Pterygota</taxon>
        <taxon>Neoptera</taxon>
        <taxon>Endopterygota</taxon>
        <taxon>Hymenoptera</taxon>
        <taxon>Apocrita</taxon>
        <taxon>Aculeata</taxon>
        <taxon>Formicoidea</taxon>
        <taxon>Formicidae</taxon>
        <taxon>Dorylinae</taxon>
        <taxon>Ooceraea</taxon>
    </lineage>
</organism>
<name>A0A026W2P8_OOCBI</name>
<proteinExistence type="predicted"/>
<gene>
    <name evidence="2" type="ORF">X777_11747</name>
</gene>
<evidence type="ECO:0000256" key="1">
    <source>
        <dbReference type="SAM" id="MobiDB-lite"/>
    </source>
</evidence>